<keyword evidence="9 13" id="KW-0479">Metal-binding</keyword>
<comment type="similarity">
    <text evidence="4 13">Belongs to the MoeA family.</text>
</comment>
<dbReference type="AlphaFoldDB" id="A0A8J2ZSA4"/>
<dbReference type="EC" id="2.10.1.1" evidence="5 13"/>
<evidence type="ECO:0000256" key="6">
    <source>
        <dbReference type="ARBA" id="ARBA00021108"/>
    </source>
</evidence>
<dbReference type="InterPro" id="IPR005111">
    <property type="entry name" value="MoeA_C_domain_IV"/>
</dbReference>
<gene>
    <name evidence="15" type="ORF">GCM10010978_14850</name>
</gene>
<dbReference type="NCBIfam" id="NF045515">
    <property type="entry name" value="Glp_gephyrin"/>
    <property type="match status" value="1"/>
</dbReference>
<dbReference type="InterPro" id="IPR036135">
    <property type="entry name" value="MoeA_linker/N_sf"/>
</dbReference>
<dbReference type="PANTHER" id="PTHR10192">
    <property type="entry name" value="MOLYBDOPTERIN BIOSYNTHESIS PROTEIN"/>
    <property type="match status" value="1"/>
</dbReference>
<keyword evidence="11 13" id="KW-0501">Molybdenum cofactor biosynthesis</keyword>
<keyword evidence="7 13" id="KW-0500">Molybdenum</keyword>
<evidence type="ECO:0000256" key="11">
    <source>
        <dbReference type="ARBA" id="ARBA00023150"/>
    </source>
</evidence>
<dbReference type="CDD" id="cd00887">
    <property type="entry name" value="MoeA"/>
    <property type="match status" value="1"/>
</dbReference>
<dbReference type="UniPathway" id="UPA00344"/>
<dbReference type="SUPFAM" id="SSF63867">
    <property type="entry name" value="MoeA C-terminal domain-like"/>
    <property type="match status" value="1"/>
</dbReference>
<dbReference type="SMART" id="SM00852">
    <property type="entry name" value="MoCF_biosynth"/>
    <property type="match status" value="1"/>
</dbReference>
<dbReference type="InterPro" id="IPR036425">
    <property type="entry name" value="MoaB/Mog-like_dom_sf"/>
</dbReference>
<dbReference type="GO" id="GO:0046872">
    <property type="term" value="F:metal ion binding"/>
    <property type="evidence" value="ECO:0007669"/>
    <property type="project" value="UniProtKB-UniRule"/>
</dbReference>
<evidence type="ECO:0000256" key="3">
    <source>
        <dbReference type="ARBA" id="ARBA00005046"/>
    </source>
</evidence>
<comment type="function">
    <text evidence="2 13">Catalyzes the insertion of molybdate into adenylated molybdopterin with the concomitant release of AMP.</text>
</comment>
<organism evidence="15 16">
    <name type="scientific">Compostibacillus humi</name>
    <dbReference type="NCBI Taxonomy" id="1245525"/>
    <lineage>
        <taxon>Bacteria</taxon>
        <taxon>Bacillati</taxon>
        <taxon>Bacillota</taxon>
        <taxon>Bacilli</taxon>
        <taxon>Bacillales</taxon>
        <taxon>Bacillaceae</taxon>
        <taxon>Compostibacillus</taxon>
    </lineage>
</organism>
<keyword evidence="8 13" id="KW-0808">Transferase</keyword>
<comment type="cofactor">
    <cofactor evidence="1 13">
        <name>Mg(2+)</name>
        <dbReference type="ChEBI" id="CHEBI:18420"/>
    </cofactor>
</comment>
<evidence type="ECO:0000256" key="10">
    <source>
        <dbReference type="ARBA" id="ARBA00022842"/>
    </source>
</evidence>
<dbReference type="Pfam" id="PF03454">
    <property type="entry name" value="MoeA_C"/>
    <property type="match status" value="1"/>
</dbReference>
<dbReference type="Gene3D" id="3.40.980.10">
    <property type="entry name" value="MoaB/Mog-like domain"/>
    <property type="match status" value="1"/>
</dbReference>
<evidence type="ECO:0000256" key="1">
    <source>
        <dbReference type="ARBA" id="ARBA00001946"/>
    </source>
</evidence>
<dbReference type="InterPro" id="IPR038987">
    <property type="entry name" value="MoeA-like"/>
</dbReference>
<dbReference type="Proteomes" id="UP000602050">
    <property type="component" value="Unassembled WGS sequence"/>
</dbReference>
<evidence type="ECO:0000313" key="15">
    <source>
        <dbReference type="EMBL" id="GGH75214.1"/>
    </source>
</evidence>
<dbReference type="Pfam" id="PF00994">
    <property type="entry name" value="MoCF_biosynth"/>
    <property type="match status" value="1"/>
</dbReference>
<dbReference type="SUPFAM" id="SSF53218">
    <property type="entry name" value="Molybdenum cofactor biosynthesis proteins"/>
    <property type="match status" value="1"/>
</dbReference>
<keyword evidence="16" id="KW-1185">Reference proteome</keyword>
<evidence type="ECO:0000256" key="12">
    <source>
        <dbReference type="ARBA" id="ARBA00047317"/>
    </source>
</evidence>
<accession>A0A8J2ZSA4</accession>
<name>A0A8J2ZSA4_9BACI</name>
<dbReference type="InterPro" id="IPR036688">
    <property type="entry name" value="MoeA_C_domain_IV_sf"/>
</dbReference>
<evidence type="ECO:0000256" key="4">
    <source>
        <dbReference type="ARBA" id="ARBA00010763"/>
    </source>
</evidence>
<reference evidence="15" key="1">
    <citation type="journal article" date="2014" name="Int. J. Syst. Evol. Microbiol.">
        <title>Complete genome sequence of Corynebacterium casei LMG S-19264T (=DSM 44701T), isolated from a smear-ripened cheese.</title>
        <authorList>
            <consortium name="US DOE Joint Genome Institute (JGI-PGF)"/>
            <person name="Walter F."/>
            <person name="Albersmeier A."/>
            <person name="Kalinowski J."/>
            <person name="Ruckert C."/>
        </authorList>
    </citation>
    <scope>NUCLEOTIDE SEQUENCE</scope>
    <source>
        <strain evidence="15">CGMCC 1.12360</strain>
    </source>
</reference>
<reference evidence="15" key="2">
    <citation type="submission" date="2020-09" db="EMBL/GenBank/DDBJ databases">
        <authorList>
            <person name="Sun Q."/>
            <person name="Zhou Y."/>
        </authorList>
    </citation>
    <scope>NUCLEOTIDE SEQUENCE</scope>
    <source>
        <strain evidence="15">CGMCC 1.12360</strain>
    </source>
</reference>
<dbReference type="RefSeq" id="WP_188391754.1">
    <property type="nucleotide sequence ID" value="NZ_BMEV01000022.1"/>
</dbReference>
<comment type="caution">
    <text evidence="15">The sequence shown here is derived from an EMBL/GenBank/DDBJ whole genome shotgun (WGS) entry which is preliminary data.</text>
</comment>
<sequence>MVERRKPIPVAEAISRLYEYRKYGEAEFVPIENCFGRFLGADIVATHPVPPFDRSPYDGYALRSMDTLQATREKPVWFEVKGTVGAGSVYPEKVGPFEAVRIMTGAQIPSGCDAVIMLEATKEIEKDGRTLMQIKKPIQKGTNISFAGEDTKKGTVILEKGTYIHPGVTAILATFGYQRVPVSRKPKVGIIATGSELLEVDEELQPGKIRNSNAYMVYSQIIRAGGEPVYYGQTSDNLETCYRQVKNTLEEVDFLITTGGVSVGDYDYLPAIYERLGANVLFNKIKMRPGSVTTVAELDGKLLFGLSGNPSACFVGCELFVRPLIREFLGSTNPFLPAGQAVLSAEFPKPNPFTRFVRGYIGFEKDTLVAKPVGLDKSNAISSLGAANGFIVLQGGTAGYKKGTAVTVLFVESQDGQEFDRFIKMKF</sequence>
<dbReference type="Pfam" id="PF03453">
    <property type="entry name" value="MoeA_N"/>
    <property type="match status" value="1"/>
</dbReference>
<dbReference type="EMBL" id="BMEV01000022">
    <property type="protein sequence ID" value="GGH75214.1"/>
    <property type="molecule type" value="Genomic_DNA"/>
</dbReference>
<protein>
    <recommendedName>
        <fullName evidence="6 13">Molybdopterin molybdenumtransferase</fullName>
        <ecNumber evidence="5 13">2.10.1.1</ecNumber>
    </recommendedName>
</protein>
<evidence type="ECO:0000256" key="8">
    <source>
        <dbReference type="ARBA" id="ARBA00022679"/>
    </source>
</evidence>
<evidence type="ECO:0000256" key="7">
    <source>
        <dbReference type="ARBA" id="ARBA00022505"/>
    </source>
</evidence>
<evidence type="ECO:0000256" key="13">
    <source>
        <dbReference type="RuleBase" id="RU365090"/>
    </source>
</evidence>
<dbReference type="InterPro" id="IPR005110">
    <property type="entry name" value="MoeA_linker/N"/>
</dbReference>
<comment type="pathway">
    <text evidence="3 13">Cofactor biosynthesis; molybdopterin biosynthesis.</text>
</comment>
<dbReference type="InterPro" id="IPR001453">
    <property type="entry name" value="MoaB/Mog_dom"/>
</dbReference>
<keyword evidence="10 13" id="KW-0460">Magnesium</keyword>
<proteinExistence type="inferred from homology"/>
<dbReference type="PANTHER" id="PTHR10192:SF5">
    <property type="entry name" value="GEPHYRIN"/>
    <property type="match status" value="1"/>
</dbReference>
<dbReference type="FunFam" id="3.40.980.10:FF:000004">
    <property type="entry name" value="Molybdopterin molybdenumtransferase"/>
    <property type="match status" value="1"/>
</dbReference>
<comment type="catalytic activity">
    <reaction evidence="12">
        <text>adenylyl-molybdopterin + molybdate = Mo-molybdopterin + AMP + H(+)</text>
        <dbReference type="Rhea" id="RHEA:35047"/>
        <dbReference type="ChEBI" id="CHEBI:15378"/>
        <dbReference type="ChEBI" id="CHEBI:36264"/>
        <dbReference type="ChEBI" id="CHEBI:62727"/>
        <dbReference type="ChEBI" id="CHEBI:71302"/>
        <dbReference type="ChEBI" id="CHEBI:456215"/>
        <dbReference type="EC" id="2.10.1.1"/>
    </reaction>
</comment>
<evidence type="ECO:0000256" key="9">
    <source>
        <dbReference type="ARBA" id="ARBA00022723"/>
    </source>
</evidence>
<evidence type="ECO:0000259" key="14">
    <source>
        <dbReference type="SMART" id="SM00852"/>
    </source>
</evidence>
<dbReference type="Gene3D" id="3.90.105.10">
    <property type="entry name" value="Molybdopterin biosynthesis moea protein, domain 2"/>
    <property type="match status" value="1"/>
</dbReference>
<dbReference type="SUPFAM" id="SSF63882">
    <property type="entry name" value="MoeA N-terminal region -like"/>
    <property type="match status" value="1"/>
</dbReference>
<dbReference type="NCBIfam" id="TIGR00177">
    <property type="entry name" value="molyb_syn"/>
    <property type="match status" value="1"/>
</dbReference>
<dbReference type="GO" id="GO:0061599">
    <property type="term" value="F:molybdopterin molybdotransferase activity"/>
    <property type="evidence" value="ECO:0007669"/>
    <property type="project" value="UniProtKB-UniRule"/>
</dbReference>
<evidence type="ECO:0000256" key="2">
    <source>
        <dbReference type="ARBA" id="ARBA00002901"/>
    </source>
</evidence>
<dbReference type="GO" id="GO:0006777">
    <property type="term" value="P:Mo-molybdopterin cofactor biosynthetic process"/>
    <property type="evidence" value="ECO:0007669"/>
    <property type="project" value="UniProtKB-UniRule"/>
</dbReference>
<dbReference type="GO" id="GO:0005829">
    <property type="term" value="C:cytosol"/>
    <property type="evidence" value="ECO:0007669"/>
    <property type="project" value="TreeGrafter"/>
</dbReference>
<dbReference type="FunFam" id="2.170.190.11:FF:000001">
    <property type="entry name" value="Molybdopterin molybdenumtransferase"/>
    <property type="match status" value="1"/>
</dbReference>
<evidence type="ECO:0000313" key="16">
    <source>
        <dbReference type="Proteomes" id="UP000602050"/>
    </source>
</evidence>
<evidence type="ECO:0000256" key="5">
    <source>
        <dbReference type="ARBA" id="ARBA00013269"/>
    </source>
</evidence>
<dbReference type="Gene3D" id="2.170.190.11">
    <property type="entry name" value="Molybdopterin biosynthesis moea protein, domain 3"/>
    <property type="match status" value="1"/>
</dbReference>
<dbReference type="Gene3D" id="2.40.340.10">
    <property type="entry name" value="MoeA, C-terminal, domain IV"/>
    <property type="match status" value="1"/>
</dbReference>
<feature type="domain" description="MoaB/Mog" evidence="14">
    <location>
        <begin position="189"/>
        <end position="327"/>
    </location>
</feature>